<dbReference type="PANTHER" id="PTHR47186">
    <property type="entry name" value="LEUCINE-RICH REPEAT-CONTAINING PROTEIN 57"/>
    <property type="match status" value="1"/>
</dbReference>
<dbReference type="EnsemblPlants" id="QL03p005412:mrna">
    <property type="protein sequence ID" value="QL03p005412:mrna:CDS:1"/>
    <property type="gene ID" value="QL03p005412"/>
</dbReference>
<keyword evidence="2" id="KW-0175">Coiled coil</keyword>
<dbReference type="InterPro" id="IPR055414">
    <property type="entry name" value="LRR_R13L4/SHOC2-like"/>
</dbReference>
<keyword evidence="6" id="KW-1185">Reference proteome</keyword>
<dbReference type="Pfam" id="PF23598">
    <property type="entry name" value="LRR_14"/>
    <property type="match status" value="1"/>
</dbReference>
<dbReference type="InterPro" id="IPR032675">
    <property type="entry name" value="LRR_dom_sf"/>
</dbReference>
<dbReference type="Proteomes" id="UP000594261">
    <property type="component" value="Chromosome 3"/>
</dbReference>
<dbReference type="EMBL" id="LRBV02000003">
    <property type="status" value="NOT_ANNOTATED_CDS"/>
    <property type="molecule type" value="Genomic_DNA"/>
</dbReference>
<evidence type="ECO:0000256" key="1">
    <source>
        <dbReference type="ARBA" id="ARBA00022737"/>
    </source>
</evidence>
<dbReference type="PANTHER" id="PTHR47186:SF54">
    <property type="entry name" value="DISEASE RESISTANCE RPP13-LIKE PROTEIN 4"/>
    <property type="match status" value="1"/>
</dbReference>
<evidence type="ECO:0000313" key="5">
    <source>
        <dbReference type="EnsemblPlants" id="QL03p005412:mrna:CDS:1"/>
    </source>
</evidence>
<sequence>MLKSKPSLEHHPILESKPSLEHHPIPQSEPSLEAKAIITATTTSGNSSPKAATKSEGNNSSEGRKEDGKIDYILEKIQNNLNQIKESFIQLQKLEESELAKQLKNCLSNLKTLLESEEKKTTGNNNAPLFSDINKKLMKLKYQIPSLRKLSWTSPTAQSQTRGGSTVGGSVQELPKLHKSESLKDGSFYKEIEDIFVRLEDKEKFFLSCFAVLTEHAVVKRRLLTYWGLGEGFLSESNSETDEETPEKIVDKILEKLQEMGFIEPAMRKRKQEVRSYKMDPLVRSAMIMICKKKKSDGDSNGNAVEYSALANKAFLVKREEKSLVGESPSQEGEDQSQILDPEKLVTLFNVNEHSPDTQLNILAKKKSKDVKVVHWLSKMKSFQVLYLGRWQKSAGYHIEVKDTAFLKGLKSMGELKFLSLQGISRIKELPRSIGMLKKLVVLDLKDCYNLEELSEDISSLTKLRYLDISNCYLLGKMPKQLSALSELQVLKGFIIGDPQRKNLGTLQDLKGLKKLKKLTIIATRNDFPTPEDLVAFLELKALQKLTIAWGVQPKTAEDPEKTRKSSKHGKATESSVQILKLDELEKLDLQCFPYSTPTWLKPGDLPMLEKLYIRGGNFTTLEKGTWNVKALRLKYLSGMKTNWRELKELFPGLDYLERVKCPGITLCPCDENGVWQNPKT</sequence>
<proteinExistence type="predicted"/>
<organism evidence="5 6">
    <name type="scientific">Quercus lobata</name>
    <name type="common">Valley oak</name>
    <dbReference type="NCBI Taxonomy" id="97700"/>
    <lineage>
        <taxon>Eukaryota</taxon>
        <taxon>Viridiplantae</taxon>
        <taxon>Streptophyta</taxon>
        <taxon>Embryophyta</taxon>
        <taxon>Tracheophyta</taxon>
        <taxon>Spermatophyta</taxon>
        <taxon>Magnoliopsida</taxon>
        <taxon>eudicotyledons</taxon>
        <taxon>Gunneridae</taxon>
        <taxon>Pentapetalae</taxon>
        <taxon>rosids</taxon>
        <taxon>fabids</taxon>
        <taxon>Fagales</taxon>
        <taxon>Fagaceae</taxon>
        <taxon>Quercus</taxon>
    </lineage>
</organism>
<evidence type="ECO:0000256" key="2">
    <source>
        <dbReference type="SAM" id="Coils"/>
    </source>
</evidence>
<dbReference type="Gene3D" id="3.80.10.10">
    <property type="entry name" value="Ribonuclease Inhibitor"/>
    <property type="match status" value="1"/>
</dbReference>
<protein>
    <recommendedName>
        <fullName evidence="4">Disease resistance R13L4/SHOC-2-like LRR domain-containing protein</fullName>
    </recommendedName>
</protein>
<name>A0A7N2R0N2_QUELO</name>
<dbReference type="InParanoid" id="A0A7N2R0N2"/>
<evidence type="ECO:0000259" key="4">
    <source>
        <dbReference type="Pfam" id="PF23598"/>
    </source>
</evidence>
<dbReference type="Gramene" id="QL03p005412:mrna">
    <property type="protein sequence ID" value="QL03p005412:mrna:CDS:1"/>
    <property type="gene ID" value="QL03p005412"/>
</dbReference>
<feature type="coiled-coil region" evidence="2">
    <location>
        <begin position="74"/>
        <end position="120"/>
    </location>
</feature>
<feature type="compositionally biased region" description="Polar residues" evidence="3">
    <location>
        <begin position="39"/>
        <end position="61"/>
    </location>
</feature>
<accession>A0A7N2R0N2</accession>
<feature type="domain" description="Disease resistance R13L4/SHOC-2-like LRR" evidence="4">
    <location>
        <begin position="370"/>
        <end position="615"/>
    </location>
</feature>
<feature type="compositionally biased region" description="Basic and acidic residues" evidence="3">
    <location>
        <begin position="1"/>
        <end position="24"/>
    </location>
</feature>
<feature type="region of interest" description="Disordered" evidence="3">
    <location>
        <begin position="1"/>
        <end position="66"/>
    </location>
</feature>
<reference evidence="5 6" key="1">
    <citation type="journal article" date="2016" name="G3 (Bethesda)">
        <title>First Draft Assembly and Annotation of the Genome of a California Endemic Oak Quercus lobata Nee (Fagaceae).</title>
        <authorList>
            <person name="Sork V.L."/>
            <person name="Fitz-Gibbon S.T."/>
            <person name="Puiu D."/>
            <person name="Crepeau M."/>
            <person name="Gugger P.F."/>
            <person name="Sherman R."/>
            <person name="Stevens K."/>
            <person name="Langley C.H."/>
            <person name="Pellegrini M."/>
            <person name="Salzberg S.L."/>
        </authorList>
    </citation>
    <scope>NUCLEOTIDE SEQUENCE [LARGE SCALE GENOMIC DNA]</scope>
    <source>
        <strain evidence="5 6">cv. SW786</strain>
    </source>
</reference>
<gene>
    <name evidence="5" type="primary">LOC115980173</name>
</gene>
<reference evidence="5" key="2">
    <citation type="submission" date="2021-01" db="UniProtKB">
        <authorList>
            <consortium name="EnsemblPlants"/>
        </authorList>
    </citation>
    <scope>IDENTIFICATION</scope>
</reference>
<evidence type="ECO:0000256" key="3">
    <source>
        <dbReference type="SAM" id="MobiDB-lite"/>
    </source>
</evidence>
<evidence type="ECO:0000313" key="6">
    <source>
        <dbReference type="Proteomes" id="UP000594261"/>
    </source>
</evidence>
<dbReference type="OMA" id="ANRDERW"/>
<dbReference type="SUPFAM" id="SSF52047">
    <property type="entry name" value="RNI-like"/>
    <property type="match status" value="1"/>
</dbReference>
<dbReference type="AlphaFoldDB" id="A0A7N2R0N2"/>
<keyword evidence="1" id="KW-0677">Repeat</keyword>